<sequence>MSETSDEDVNTMENGGAHREQCQEEEGVEYGNRSYATSDYYPVDGYVNEYGTRYGYGEPCDGEQDVGRFGTPLSRLLRRRRALLLATRMR</sequence>
<name>A0A8J5MG88_9STRA</name>
<comment type="caution">
    <text evidence="2">The sequence shown here is derived from an EMBL/GenBank/DDBJ whole genome shotgun (WGS) entry which is preliminary data.</text>
</comment>
<protein>
    <submittedName>
        <fullName evidence="2">Uncharacterized protein</fullName>
    </submittedName>
</protein>
<accession>A0A8J5MG88</accession>
<evidence type="ECO:0000313" key="3">
    <source>
        <dbReference type="Proteomes" id="UP000709295"/>
    </source>
</evidence>
<keyword evidence="3" id="KW-1185">Reference proteome</keyword>
<dbReference type="Proteomes" id="UP000709295">
    <property type="component" value="Unassembled WGS sequence"/>
</dbReference>
<feature type="compositionally biased region" description="Acidic residues" evidence="1">
    <location>
        <begin position="1"/>
        <end position="10"/>
    </location>
</feature>
<proteinExistence type="predicted"/>
<dbReference type="EMBL" id="JAENGY010000422">
    <property type="protein sequence ID" value="KAG6963347.1"/>
    <property type="molecule type" value="Genomic_DNA"/>
</dbReference>
<dbReference type="AlphaFoldDB" id="A0A8J5MG88"/>
<evidence type="ECO:0000256" key="1">
    <source>
        <dbReference type="SAM" id="MobiDB-lite"/>
    </source>
</evidence>
<reference evidence="2" key="1">
    <citation type="submission" date="2021-01" db="EMBL/GenBank/DDBJ databases">
        <title>Phytophthora aleatoria, a newly-described species from Pinus radiata is distinct from Phytophthora cactorum isolates based on comparative genomics.</title>
        <authorList>
            <person name="Mcdougal R."/>
            <person name="Panda P."/>
            <person name="Williams N."/>
            <person name="Studholme D.J."/>
        </authorList>
    </citation>
    <scope>NUCLEOTIDE SEQUENCE</scope>
    <source>
        <strain evidence="2">NZFS 4037</strain>
    </source>
</reference>
<gene>
    <name evidence="2" type="ORF">JG688_00008183</name>
</gene>
<organism evidence="2 3">
    <name type="scientific">Phytophthora aleatoria</name>
    <dbReference type="NCBI Taxonomy" id="2496075"/>
    <lineage>
        <taxon>Eukaryota</taxon>
        <taxon>Sar</taxon>
        <taxon>Stramenopiles</taxon>
        <taxon>Oomycota</taxon>
        <taxon>Peronosporomycetes</taxon>
        <taxon>Peronosporales</taxon>
        <taxon>Peronosporaceae</taxon>
        <taxon>Phytophthora</taxon>
    </lineage>
</organism>
<evidence type="ECO:0000313" key="2">
    <source>
        <dbReference type="EMBL" id="KAG6963347.1"/>
    </source>
</evidence>
<feature type="region of interest" description="Disordered" evidence="1">
    <location>
        <begin position="1"/>
        <end position="35"/>
    </location>
</feature>